<feature type="compositionally biased region" description="Basic and acidic residues" evidence="1">
    <location>
        <begin position="228"/>
        <end position="246"/>
    </location>
</feature>
<proteinExistence type="predicted"/>
<feature type="region of interest" description="Disordered" evidence="1">
    <location>
        <begin position="397"/>
        <end position="449"/>
    </location>
</feature>
<feature type="compositionally biased region" description="Pro residues" evidence="1">
    <location>
        <begin position="251"/>
        <end position="263"/>
    </location>
</feature>
<dbReference type="EMBL" id="BAAAYN010000024">
    <property type="protein sequence ID" value="GAA3389439.1"/>
    <property type="molecule type" value="Genomic_DNA"/>
</dbReference>
<feature type="region of interest" description="Disordered" evidence="1">
    <location>
        <begin position="25"/>
        <end position="374"/>
    </location>
</feature>
<feature type="compositionally biased region" description="Basic and acidic residues" evidence="1">
    <location>
        <begin position="355"/>
        <end position="364"/>
    </location>
</feature>
<comment type="caution">
    <text evidence="2">The sequence shown here is derived from an EMBL/GenBank/DDBJ whole genome shotgun (WGS) entry which is preliminary data.</text>
</comment>
<evidence type="ECO:0008006" key="4">
    <source>
        <dbReference type="Google" id="ProtNLM"/>
    </source>
</evidence>
<feature type="compositionally biased region" description="Low complexity" evidence="1">
    <location>
        <begin position="47"/>
        <end position="61"/>
    </location>
</feature>
<feature type="compositionally biased region" description="Basic and acidic residues" evidence="1">
    <location>
        <begin position="439"/>
        <end position="449"/>
    </location>
</feature>
<gene>
    <name evidence="2" type="ORF">GCM10020369_39560</name>
</gene>
<sequence>MTGTDDAYRAALLLRDLDRVLHPLPPVGGEDFRVQPTTPGPLPPTGAPGAVPGSASGAPVARAASEWTAGRDRRRADRRRPVVVPWVERAEPGPSEESGRPGPRPADRDGPVVGRSAPRADPPPEPRTDARVVPPRDPPGPPRTRVRFPSPGSPEPPTWLEPLGPPGSSQREASPRGDAPRVDASEPLGADRSLAPGSPPEAIRTRADGLRGGSVPLPRQIPVTGVEPVDRSPAEAPDVSRVEPRLELPAPRTPNLPPAPEAPSTPDALATPAAPGTSPAPKVPGSPTGPGVARLPAPRPAERLPTQPVPPEPTLSDLPALAAEHPGSPPTPSDRPHVPTRLSPPPHGNPVRDAPAPEHIRRPELPPPPPNLVDATAPAVAEEQANDVERVVAVDPIDPVDTDHTVAPPRTRPAARPLRGRGITTELGPDPAPGRLHRRFQDRSLRRLG</sequence>
<feature type="compositionally biased region" description="Low complexity" evidence="1">
    <location>
        <begin position="82"/>
        <end position="96"/>
    </location>
</feature>
<reference evidence="3" key="1">
    <citation type="journal article" date="2019" name="Int. J. Syst. Evol. Microbiol.">
        <title>The Global Catalogue of Microorganisms (GCM) 10K type strain sequencing project: providing services to taxonomists for standard genome sequencing and annotation.</title>
        <authorList>
            <consortium name="The Broad Institute Genomics Platform"/>
            <consortium name="The Broad Institute Genome Sequencing Center for Infectious Disease"/>
            <person name="Wu L."/>
            <person name="Ma J."/>
        </authorList>
    </citation>
    <scope>NUCLEOTIDE SEQUENCE [LARGE SCALE GENOMIC DNA]</scope>
    <source>
        <strain evidence="3">JCM 9458</strain>
    </source>
</reference>
<organism evidence="2 3">
    <name type="scientific">Cryptosporangium minutisporangium</name>
    <dbReference type="NCBI Taxonomy" id="113569"/>
    <lineage>
        <taxon>Bacteria</taxon>
        <taxon>Bacillati</taxon>
        <taxon>Actinomycetota</taxon>
        <taxon>Actinomycetes</taxon>
        <taxon>Cryptosporangiales</taxon>
        <taxon>Cryptosporangiaceae</taxon>
        <taxon>Cryptosporangium</taxon>
    </lineage>
</organism>
<feature type="compositionally biased region" description="Pro residues" evidence="1">
    <location>
        <begin position="151"/>
        <end position="165"/>
    </location>
</feature>
<evidence type="ECO:0000313" key="3">
    <source>
        <dbReference type="Proteomes" id="UP001501676"/>
    </source>
</evidence>
<name>A0ABP6T177_9ACTN</name>
<evidence type="ECO:0000256" key="1">
    <source>
        <dbReference type="SAM" id="MobiDB-lite"/>
    </source>
</evidence>
<dbReference type="Proteomes" id="UP001501676">
    <property type="component" value="Unassembled WGS sequence"/>
</dbReference>
<keyword evidence="3" id="KW-1185">Reference proteome</keyword>
<evidence type="ECO:0000313" key="2">
    <source>
        <dbReference type="EMBL" id="GAA3389439.1"/>
    </source>
</evidence>
<feature type="compositionally biased region" description="Basic and acidic residues" evidence="1">
    <location>
        <begin position="173"/>
        <end position="184"/>
    </location>
</feature>
<dbReference type="PRINTS" id="PR01217">
    <property type="entry name" value="PRICHEXTENSN"/>
</dbReference>
<protein>
    <recommendedName>
        <fullName evidence="4">Basic proline-rich protein</fullName>
    </recommendedName>
</protein>
<feature type="compositionally biased region" description="Low complexity" evidence="1">
    <location>
        <begin position="264"/>
        <end position="280"/>
    </location>
</feature>
<accession>A0ABP6T177</accession>
<feature type="compositionally biased region" description="Low complexity" evidence="1">
    <location>
        <begin position="407"/>
        <end position="417"/>
    </location>
</feature>